<keyword evidence="2" id="KW-0732">Signal</keyword>
<evidence type="ECO:0000313" key="4">
    <source>
        <dbReference type="Proteomes" id="UP000294257"/>
    </source>
</evidence>
<feature type="compositionally biased region" description="Low complexity" evidence="1">
    <location>
        <begin position="54"/>
        <end position="67"/>
    </location>
</feature>
<gene>
    <name evidence="3" type="ORF">EV193_106352</name>
</gene>
<name>A0A4Q7KLJ1_9PSEU</name>
<reference evidence="3 4" key="1">
    <citation type="submission" date="2019-02" db="EMBL/GenBank/DDBJ databases">
        <title>Genomic Encyclopedia of Type Strains, Phase IV (KMG-IV): sequencing the most valuable type-strain genomes for metagenomic binning, comparative biology and taxonomic classification.</title>
        <authorList>
            <person name="Goeker M."/>
        </authorList>
    </citation>
    <scope>NUCLEOTIDE SEQUENCE [LARGE SCALE GENOMIC DNA]</scope>
    <source>
        <strain evidence="3 4">DSM 101727</strain>
    </source>
</reference>
<feature type="region of interest" description="Disordered" evidence="1">
    <location>
        <begin position="34"/>
        <end position="91"/>
    </location>
</feature>
<dbReference type="EMBL" id="SGWQ01000006">
    <property type="protein sequence ID" value="RZS37114.1"/>
    <property type="molecule type" value="Genomic_DNA"/>
</dbReference>
<sequence>MARKRTLTRHVAIAMATLLATTSLAACVTKSGPPLAAAETVPEPPEPPEERPTTRPAPTTTTTPSRPNSNQRGNVPKRVGEQDSLSDRQGNVAATFTLTKIEKDARCTNRYASKPENGHFVVLTFEVNTSQQYSKQVTPSVLSSYEMSVLGPDGVTETNVHTAPTYGCRTGRTAPYDLAPASKYVFEVVLDVKNTTGILQYRPILMRGEGGWEWTL</sequence>
<organism evidence="3 4">
    <name type="scientific">Herbihabitans rhizosphaerae</name>
    <dbReference type="NCBI Taxonomy" id="1872711"/>
    <lineage>
        <taxon>Bacteria</taxon>
        <taxon>Bacillati</taxon>
        <taxon>Actinomycetota</taxon>
        <taxon>Actinomycetes</taxon>
        <taxon>Pseudonocardiales</taxon>
        <taxon>Pseudonocardiaceae</taxon>
        <taxon>Herbihabitans</taxon>
    </lineage>
</organism>
<accession>A0A4Q7KLJ1</accession>
<comment type="caution">
    <text evidence="3">The sequence shown here is derived from an EMBL/GenBank/DDBJ whole genome shotgun (WGS) entry which is preliminary data.</text>
</comment>
<keyword evidence="4" id="KW-1185">Reference proteome</keyword>
<evidence type="ECO:0000256" key="2">
    <source>
        <dbReference type="SAM" id="SignalP"/>
    </source>
</evidence>
<evidence type="ECO:0008006" key="5">
    <source>
        <dbReference type="Google" id="ProtNLM"/>
    </source>
</evidence>
<evidence type="ECO:0000256" key="1">
    <source>
        <dbReference type="SAM" id="MobiDB-lite"/>
    </source>
</evidence>
<dbReference type="Proteomes" id="UP000294257">
    <property type="component" value="Unassembled WGS sequence"/>
</dbReference>
<dbReference type="AlphaFoldDB" id="A0A4Q7KLJ1"/>
<protein>
    <recommendedName>
        <fullName evidence="5">Lipoprotein</fullName>
    </recommendedName>
</protein>
<dbReference type="RefSeq" id="WP_130345699.1">
    <property type="nucleotide sequence ID" value="NZ_SGWQ01000006.1"/>
</dbReference>
<dbReference type="OrthoDB" id="3699666at2"/>
<dbReference type="PROSITE" id="PS51257">
    <property type="entry name" value="PROKAR_LIPOPROTEIN"/>
    <property type="match status" value="1"/>
</dbReference>
<feature type="chain" id="PRO_5021023878" description="Lipoprotein" evidence="2">
    <location>
        <begin position="26"/>
        <end position="216"/>
    </location>
</feature>
<evidence type="ECO:0000313" key="3">
    <source>
        <dbReference type="EMBL" id="RZS37114.1"/>
    </source>
</evidence>
<feature type="signal peptide" evidence="2">
    <location>
        <begin position="1"/>
        <end position="25"/>
    </location>
</feature>
<proteinExistence type="predicted"/>